<evidence type="ECO:0000313" key="2">
    <source>
        <dbReference type="EMBL" id="UZF88968.1"/>
    </source>
</evidence>
<name>A0A9E7ZPH0_9HYPH</name>
<evidence type="ECO:0000259" key="1">
    <source>
        <dbReference type="Pfam" id="PF13020"/>
    </source>
</evidence>
<dbReference type="AlphaFoldDB" id="A0A9E7ZPH0"/>
<feature type="domain" description="Protein NO VEIN C-terminal" evidence="1">
    <location>
        <begin position="153"/>
        <end position="249"/>
    </location>
</feature>
<protein>
    <submittedName>
        <fullName evidence="2">DUF3883 domain-containing protein</fullName>
    </submittedName>
</protein>
<sequence length="274" mass="31012">MAGEEWTPEEVAAVVADYFAMMAADLAGQRVNKAEHNRVLQARTGRSKGSIEFKHMNISAVLSELGLPWLRGYMPMANKQDALVGEVERHLPYANWHSAVPDARPSEKLPVGDLFVQPPERRQRDLAPSLERLIRKFDPAERDERNRNLGKAGEEFIIEVEERRLLGAGRRDLMSKVRWVSRDEGDGAGFDILSCEDDGREALIEVKTTRGARTTPFYLTRNEVAVSRERPEAWKIYRVFEFGEASRIFTRRPPLEASISLTPATWSASFQTSA</sequence>
<gene>
    <name evidence="2" type="ORF">NWE54_09370</name>
</gene>
<dbReference type="EMBL" id="CP102774">
    <property type="protein sequence ID" value="UZF88968.1"/>
    <property type="molecule type" value="Genomic_DNA"/>
</dbReference>
<reference evidence="2" key="1">
    <citation type="submission" date="2022-08" db="EMBL/GenBank/DDBJ databases">
        <title>Complete Genome Sequences of 2 Bosea sp. soil isolates.</title>
        <authorList>
            <person name="Alvarez Arevalo M."/>
            <person name="Sterndorff E.B."/>
            <person name="Faurdal D."/>
            <person name="Joergensen T.S."/>
            <person name="Weber T."/>
        </authorList>
    </citation>
    <scope>NUCLEOTIDE SEQUENCE</scope>
    <source>
        <strain evidence="2">NBC_00436</strain>
    </source>
</reference>
<organism evidence="2">
    <name type="scientific">Bosea sp. NBC_00436</name>
    <dbReference type="NCBI Taxonomy" id="2969620"/>
    <lineage>
        <taxon>Bacteria</taxon>
        <taxon>Pseudomonadati</taxon>
        <taxon>Pseudomonadota</taxon>
        <taxon>Alphaproteobacteria</taxon>
        <taxon>Hyphomicrobiales</taxon>
        <taxon>Boseaceae</taxon>
        <taxon>Bosea</taxon>
    </lineage>
</organism>
<proteinExistence type="predicted"/>
<dbReference type="InterPro" id="IPR024975">
    <property type="entry name" value="NOV_C"/>
</dbReference>
<dbReference type="Pfam" id="PF13020">
    <property type="entry name" value="NOV_C"/>
    <property type="match status" value="1"/>
</dbReference>
<accession>A0A9E7ZPH0</accession>